<keyword evidence="1" id="KW-0408">Iron</keyword>
<sequence length="113" mass="12728">MKNIATMSRRGFIKLAGFTCGYAVLGFNMTREAVAATLEFIGLRQQSVYEADRKIYTIRKSQDNPMIKKLYAKDGFLHEGPCGHESHHLLHTHYSDRSESLKALKAKGVKLAL</sequence>
<evidence type="ECO:0000313" key="3">
    <source>
        <dbReference type="EMBL" id="GFM32306.1"/>
    </source>
</evidence>
<comment type="caution">
    <text evidence="3">The sequence shown here is derived from an EMBL/GenBank/DDBJ whole genome shotgun (WGS) entry which is preliminary data.</text>
</comment>
<dbReference type="GO" id="GO:0051536">
    <property type="term" value="F:iron-sulfur cluster binding"/>
    <property type="evidence" value="ECO:0007669"/>
    <property type="project" value="UniProtKB-KW"/>
</dbReference>
<evidence type="ECO:0000256" key="1">
    <source>
        <dbReference type="ARBA" id="ARBA00023014"/>
    </source>
</evidence>
<dbReference type="InterPro" id="IPR006311">
    <property type="entry name" value="TAT_signal"/>
</dbReference>
<dbReference type="Gene3D" id="4.10.260.20">
    <property type="entry name" value="Iron hydrogenase, small subunit"/>
    <property type="match status" value="1"/>
</dbReference>
<evidence type="ECO:0000259" key="2">
    <source>
        <dbReference type="SMART" id="SM00902"/>
    </source>
</evidence>
<name>A0A7J0BF72_9BACT</name>
<evidence type="ECO:0000313" key="4">
    <source>
        <dbReference type="Proteomes" id="UP000503840"/>
    </source>
</evidence>
<dbReference type="Pfam" id="PF02256">
    <property type="entry name" value="Fe_hyd_SSU"/>
    <property type="match status" value="1"/>
</dbReference>
<keyword evidence="1" id="KW-0479">Metal-binding</keyword>
<reference evidence="3 4" key="1">
    <citation type="submission" date="2020-05" db="EMBL/GenBank/DDBJ databases">
        <title>Draft genome sequence of Desulfovibrio sp. strain HN2T.</title>
        <authorList>
            <person name="Ueno A."/>
            <person name="Tamazawa S."/>
            <person name="Tamamura S."/>
            <person name="Murakami T."/>
            <person name="Kiyama T."/>
            <person name="Inomata H."/>
            <person name="Amano Y."/>
            <person name="Miyakawa K."/>
            <person name="Tamaki H."/>
            <person name="Naganuma T."/>
            <person name="Kaneko K."/>
        </authorList>
    </citation>
    <scope>NUCLEOTIDE SEQUENCE [LARGE SCALE GENOMIC DNA]</scope>
    <source>
        <strain evidence="3 4">HN2</strain>
    </source>
</reference>
<dbReference type="GO" id="GO:0009055">
    <property type="term" value="F:electron transfer activity"/>
    <property type="evidence" value="ECO:0007669"/>
    <property type="project" value="InterPro"/>
</dbReference>
<dbReference type="AlphaFoldDB" id="A0A7J0BF72"/>
<dbReference type="GO" id="GO:0042597">
    <property type="term" value="C:periplasmic space"/>
    <property type="evidence" value="ECO:0007669"/>
    <property type="project" value="InterPro"/>
</dbReference>
<gene>
    <name evidence="3" type="ORF">DSM101010T_06710</name>
</gene>
<accession>A0A7J0BF72</accession>
<dbReference type="SUPFAM" id="SSF48674">
    <property type="entry name" value="Fe-only hydrogenase smaller subunit"/>
    <property type="match status" value="1"/>
</dbReference>
<dbReference type="InterPro" id="IPR003149">
    <property type="entry name" value="Fe_hydrogenase_ssu"/>
</dbReference>
<dbReference type="SMART" id="SM00902">
    <property type="entry name" value="Fe_hyd_SSU"/>
    <property type="match status" value="1"/>
</dbReference>
<dbReference type="GO" id="GO:0008901">
    <property type="term" value="F:ferredoxin hydrogenase activity"/>
    <property type="evidence" value="ECO:0007669"/>
    <property type="project" value="InterPro"/>
</dbReference>
<dbReference type="InterPro" id="IPR008953">
    <property type="entry name" value="Fe_hydrogenase_HydB"/>
</dbReference>
<dbReference type="Proteomes" id="UP000503840">
    <property type="component" value="Unassembled WGS sequence"/>
</dbReference>
<dbReference type="RefSeq" id="WP_174404017.1">
    <property type="nucleotide sequence ID" value="NZ_BLVO01000005.1"/>
</dbReference>
<proteinExistence type="predicted"/>
<dbReference type="EMBL" id="BLVO01000005">
    <property type="protein sequence ID" value="GFM32306.1"/>
    <property type="molecule type" value="Genomic_DNA"/>
</dbReference>
<organism evidence="3 4">
    <name type="scientific">Desulfovibrio subterraneus</name>
    <dbReference type="NCBI Taxonomy" id="2718620"/>
    <lineage>
        <taxon>Bacteria</taxon>
        <taxon>Pseudomonadati</taxon>
        <taxon>Thermodesulfobacteriota</taxon>
        <taxon>Desulfovibrionia</taxon>
        <taxon>Desulfovibrionales</taxon>
        <taxon>Desulfovibrionaceae</taxon>
        <taxon>Desulfovibrio</taxon>
    </lineage>
</organism>
<dbReference type="InterPro" id="IPR036991">
    <property type="entry name" value="Fe_hydrogenase_ssu_sf"/>
</dbReference>
<dbReference type="PROSITE" id="PS51318">
    <property type="entry name" value="TAT"/>
    <property type="match status" value="1"/>
</dbReference>
<feature type="domain" description="Iron hydrogenase small subunit" evidence="2">
    <location>
        <begin position="35"/>
        <end position="98"/>
    </location>
</feature>
<keyword evidence="4" id="KW-1185">Reference proteome</keyword>
<keyword evidence="1" id="KW-0411">Iron-sulfur</keyword>
<dbReference type="GO" id="GO:0005506">
    <property type="term" value="F:iron ion binding"/>
    <property type="evidence" value="ECO:0007669"/>
    <property type="project" value="InterPro"/>
</dbReference>
<protein>
    <recommendedName>
        <fullName evidence="2">Iron hydrogenase small subunit domain-containing protein</fullName>
    </recommendedName>
</protein>